<keyword evidence="1" id="KW-0812">Transmembrane</keyword>
<evidence type="ECO:0000256" key="1">
    <source>
        <dbReference type="SAM" id="Phobius"/>
    </source>
</evidence>
<evidence type="ECO:0000313" key="3">
    <source>
        <dbReference type="Proteomes" id="UP000186601"/>
    </source>
</evidence>
<organism evidence="2 3">
    <name type="scientific">Hermanssonia centrifuga</name>
    <dbReference type="NCBI Taxonomy" id="98765"/>
    <lineage>
        <taxon>Eukaryota</taxon>
        <taxon>Fungi</taxon>
        <taxon>Dikarya</taxon>
        <taxon>Basidiomycota</taxon>
        <taxon>Agaricomycotina</taxon>
        <taxon>Agaricomycetes</taxon>
        <taxon>Polyporales</taxon>
        <taxon>Meruliaceae</taxon>
        <taxon>Hermanssonia</taxon>
    </lineage>
</organism>
<reference evidence="2 3" key="1">
    <citation type="submission" date="2018-02" db="EMBL/GenBank/DDBJ databases">
        <title>Genome sequence of the basidiomycete white-rot fungus Phlebia centrifuga.</title>
        <authorList>
            <person name="Granchi Z."/>
            <person name="Peng M."/>
            <person name="de Vries R.P."/>
            <person name="Hilden K."/>
            <person name="Makela M.R."/>
            <person name="Grigoriev I."/>
            <person name="Riley R."/>
        </authorList>
    </citation>
    <scope>NUCLEOTIDE SEQUENCE [LARGE SCALE GENOMIC DNA]</scope>
    <source>
        <strain evidence="2 3">FBCC195</strain>
    </source>
</reference>
<dbReference type="EMBL" id="MLYV02001104">
    <property type="protein sequence ID" value="PSR73135.1"/>
    <property type="molecule type" value="Genomic_DNA"/>
</dbReference>
<dbReference type="OrthoDB" id="2756573at2759"/>
<gene>
    <name evidence="2" type="ORF">PHLCEN_2v10991</name>
</gene>
<evidence type="ECO:0000313" key="2">
    <source>
        <dbReference type="EMBL" id="PSR73135.1"/>
    </source>
</evidence>
<accession>A0A2R6NL86</accession>
<keyword evidence="1" id="KW-0472">Membrane</keyword>
<feature type="transmembrane region" description="Helical" evidence="1">
    <location>
        <begin position="43"/>
        <end position="66"/>
    </location>
</feature>
<proteinExistence type="predicted"/>
<name>A0A2R6NL86_9APHY</name>
<sequence length="108" mass="11945">MSDPTADAQIIEELQVHIPTFDQQWFTSTGSVPIPSTYLPTSILMAILTGLAMIAGDIVVLIVTWITTFKPLREARELKISNTLGGVFLRDGQFGLTDRSVHELTWIS</sequence>
<keyword evidence="1" id="KW-1133">Transmembrane helix</keyword>
<keyword evidence="3" id="KW-1185">Reference proteome</keyword>
<protein>
    <submittedName>
        <fullName evidence="2">Uncharacterized protein</fullName>
    </submittedName>
</protein>
<comment type="caution">
    <text evidence="2">The sequence shown here is derived from an EMBL/GenBank/DDBJ whole genome shotgun (WGS) entry which is preliminary data.</text>
</comment>
<dbReference type="Proteomes" id="UP000186601">
    <property type="component" value="Unassembled WGS sequence"/>
</dbReference>
<dbReference type="AlphaFoldDB" id="A0A2R6NL86"/>